<dbReference type="EMBL" id="JAKOGI010000846">
    <property type="protein sequence ID" value="KAJ8429906.1"/>
    <property type="molecule type" value="Genomic_DNA"/>
</dbReference>
<feature type="compositionally biased region" description="Basic and acidic residues" evidence="1">
    <location>
        <begin position="431"/>
        <end position="440"/>
    </location>
</feature>
<feature type="region of interest" description="Disordered" evidence="1">
    <location>
        <begin position="177"/>
        <end position="227"/>
    </location>
</feature>
<dbReference type="AlphaFoldDB" id="A0A9Q1JRZ9"/>
<proteinExistence type="predicted"/>
<accession>A0A9Q1JRZ9</accession>
<evidence type="ECO:0000256" key="1">
    <source>
        <dbReference type="SAM" id="MobiDB-lite"/>
    </source>
</evidence>
<evidence type="ECO:0000313" key="3">
    <source>
        <dbReference type="Proteomes" id="UP001153076"/>
    </source>
</evidence>
<feature type="region of interest" description="Disordered" evidence="1">
    <location>
        <begin position="488"/>
        <end position="523"/>
    </location>
</feature>
<gene>
    <name evidence="2" type="ORF">Cgig2_025336</name>
</gene>
<keyword evidence="3" id="KW-1185">Reference proteome</keyword>
<feature type="region of interest" description="Disordered" evidence="1">
    <location>
        <begin position="246"/>
        <end position="277"/>
    </location>
</feature>
<feature type="compositionally biased region" description="Polar residues" evidence="1">
    <location>
        <begin position="488"/>
        <end position="512"/>
    </location>
</feature>
<comment type="caution">
    <text evidence="2">The sequence shown here is derived from an EMBL/GenBank/DDBJ whole genome shotgun (WGS) entry which is preliminary data.</text>
</comment>
<organism evidence="2 3">
    <name type="scientific">Carnegiea gigantea</name>
    <dbReference type="NCBI Taxonomy" id="171969"/>
    <lineage>
        <taxon>Eukaryota</taxon>
        <taxon>Viridiplantae</taxon>
        <taxon>Streptophyta</taxon>
        <taxon>Embryophyta</taxon>
        <taxon>Tracheophyta</taxon>
        <taxon>Spermatophyta</taxon>
        <taxon>Magnoliopsida</taxon>
        <taxon>eudicotyledons</taxon>
        <taxon>Gunneridae</taxon>
        <taxon>Pentapetalae</taxon>
        <taxon>Caryophyllales</taxon>
        <taxon>Cactineae</taxon>
        <taxon>Cactaceae</taxon>
        <taxon>Cactoideae</taxon>
        <taxon>Echinocereeae</taxon>
        <taxon>Carnegiea</taxon>
    </lineage>
</organism>
<dbReference type="Proteomes" id="UP001153076">
    <property type="component" value="Unassembled WGS sequence"/>
</dbReference>
<protein>
    <submittedName>
        <fullName evidence="2">Uncharacterized protein</fullName>
    </submittedName>
</protein>
<feature type="region of interest" description="Disordered" evidence="1">
    <location>
        <begin position="431"/>
        <end position="453"/>
    </location>
</feature>
<reference evidence="2" key="1">
    <citation type="submission" date="2022-04" db="EMBL/GenBank/DDBJ databases">
        <title>Carnegiea gigantea Genome sequencing and assembly v2.</title>
        <authorList>
            <person name="Copetti D."/>
            <person name="Sanderson M.J."/>
            <person name="Burquez A."/>
            <person name="Wojciechowski M.F."/>
        </authorList>
    </citation>
    <scope>NUCLEOTIDE SEQUENCE</scope>
    <source>
        <strain evidence="2">SGP5-SGP5p</strain>
        <tissue evidence="2">Aerial part</tissue>
    </source>
</reference>
<feature type="compositionally biased region" description="Basic and acidic residues" evidence="1">
    <location>
        <begin position="177"/>
        <end position="187"/>
    </location>
</feature>
<sequence>MEESREKMGSTKNLQINGFAMILQVWFYEHNTIYAFAIKRKVPRLSSWVNLYNGKKYDGGVMVRKLKDSELIPVIEVRDDERRMQAVEALITSEDYGVYVEDAQLRGEPYVSSVHIVCCVVDKRERDALRKEREALAKEPEVHVVTKKELKELTEAVAMKTTIEDILEFARLQGLHSTEDAPERSAAGEEGTNTDIFAPDVGGEVDWASSSSPVQSSDVAETTAAGERAHPVDAELVVEGEVGKVQWQSPADEERPKSSIAKRVRTCPRPRNPYSMQSSLYLHPDRAVTKGKHKCGNAYISRKWSKKVGGVSAAHVAGTDVDVGGAPAGKVYDASPLGSSENANVEAIMRAVAAEEGFPMGKVRVDDVEGCVDVGMVAEEGTVEAAEGTALSRNLVVDYVHNSTDKGGEGGRQSPCDVVVDAGTVVTSEKSNECVGKDGPDVATQSEKGGTYDGPMAAGVDAVRCETHGTEAQTSGIHSAVTVVVTTSEGDSLPTSFEATQRRQPPATTAPTCKSLDKFQSIA</sequence>
<evidence type="ECO:0000313" key="2">
    <source>
        <dbReference type="EMBL" id="KAJ8429906.1"/>
    </source>
</evidence>
<name>A0A9Q1JRZ9_9CARY</name>